<dbReference type="InParanoid" id="A0A482WTU9"/>
<accession>A0A482WTU9</accession>
<dbReference type="EMBL" id="QKKF02025464">
    <property type="protein sequence ID" value="RZF37029.1"/>
    <property type="molecule type" value="Genomic_DNA"/>
</dbReference>
<sequence length="118" mass="12613">MVLVAPERASACESATGDWWRGPLHRAILTAARLSSVVGGQTGLWRRRLSALLCCQPATQFSQCRAVPPCSLSVRSRLSAGPGRSFALVPMLCSTSPVVVLLVVAIDLRDFKSTSLCD</sequence>
<proteinExistence type="predicted"/>
<gene>
    <name evidence="1" type="ORF">LSTR_LSTR004717</name>
</gene>
<evidence type="ECO:0000313" key="2">
    <source>
        <dbReference type="Proteomes" id="UP000291343"/>
    </source>
</evidence>
<evidence type="ECO:0000313" key="1">
    <source>
        <dbReference type="EMBL" id="RZF37029.1"/>
    </source>
</evidence>
<keyword evidence="2" id="KW-1185">Reference proteome</keyword>
<protein>
    <submittedName>
        <fullName evidence="1">Uncharacterized protein</fullName>
    </submittedName>
</protein>
<name>A0A482WTU9_LAOST</name>
<reference evidence="1 2" key="1">
    <citation type="journal article" date="2017" name="Gigascience">
        <title>Genome sequence of the small brown planthopper, Laodelphax striatellus.</title>
        <authorList>
            <person name="Zhu J."/>
            <person name="Jiang F."/>
            <person name="Wang X."/>
            <person name="Yang P."/>
            <person name="Bao Y."/>
            <person name="Zhao W."/>
            <person name="Wang W."/>
            <person name="Lu H."/>
            <person name="Wang Q."/>
            <person name="Cui N."/>
            <person name="Li J."/>
            <person name="Chen X."/>
            <person name="Luo L."/>
            <person name="Yu J."/>
            <person name="Kang L."/>
            <person name="Cui F."/>
        </authorList>
    </citation>
    <scope>NUCLEOTIDE SEQUENCE [LARGE SCALE GENOMIC DNA]</scope>
    <source>
        <strain evidence="1">Lst14</strain>
    </source>
</reference>
<comment type="caution">
    <text evidence="1">The sequence shown here is derived from an EMBL/GenBank/DDBJ whole genome shotgun (WGS) entry which is preliminary data.</text>
</comment>
<dbReference type="AlphaFoldDB" id="A0A482WTU9"/>
<organism evidence="1 2">
    <name type="scientific">Laodelphax striatellus</name>
    <name type="common">Small brown planthopper</name>
    <name type="synonym">Delphax striatella</name>
    <dbReference type="NCBI Taxonomy" id="195883"/>
    <lineage>
        <taxon>Eukaryota</taxon>
        <taxon>Metazoa</taxon>
        <taxon>Ecdysozoa</taxon>
        <taxon>Arthropoda</taxon>
        <taxon>Hexapoda</taxon>
        <taxon>Insecta</taxon>
        <taxon>Pterygota</taxon>
        <taxon>Neoptera</taxon>
        <taxon>Paraneoptera</taxon>
        <taxon>Hemiptera</taxon>
        <taxon>Auchenorrhyncha</taxon>
        <taxon>Fulgoroidea</taxon>
        <taxon>Delphacidae</taxon>
        <taxon>Criomorphinae</taxon>
        <taxon>Laodelphax</taxon>
    </lineage>
</organism>
<dbReference type="Proteomes" id="UP000291343">
    <property type="component" value="Unassembled WGS sequence"/>
</dbReference>